<reference evidence="2 3" key="1">
    <citation type="journal article" date="2017" name="Nature">
        <title>The Apostasia genome and the evolution of orchids.</title>
        <authorList>
            <person name="Zhang G.Q."/>
            <person name="Liu K.W."/>
            <person name="Li Z."/>
            <person name="Lohaus R."/>
            <person name="Hsiao Y.Y."/>
            <person name="Niu S.C."/>
            <person name="Wang J.Y."/>
            <person name="Lin Y.C."/>
            <person name="Xu Q."/>
            <person name="Chen L.J."/>
            <person name="Yoshida K."/>
            <person name="Fujiwara S."/>
            <person name="Wang Z.W."/>
            <person name="Zhang Y.Q."/>
            <person name="Mitsuda N."/>
            <person name="Wang M."/>
            <person name="Liu G.H."/>
            <person name="Pecoraro L."/>
            <person name="Huang H.X."/>
            <person name="Xiao X.J."/>
            <person name="Lin M."/>
            <person name="Wu X.Y."/>
            <person name="Wu W.L."/>
            <person name="Chen Y.Y."/>
            <person name="Chang S.B."/>
            <person name="Sakamoto S."/>
            <person name="Ohme-Takagi M."/>
            <person name="Yagi M."/>
            <person name="Zeng S.J."/>
            <person name="Shen C.Y."/>
            <person name="Yeh C.M."/>
            <person name="Luo Y.B."/>
            <person name="Tsai W.C."/>
            <person name="Van de Peer Y."/>
            <person name="Liu Z.J."/>
        </authorList>
    </citation>
    <scope>NUCLEOTIDE SEQUENCE [LARGE SCALE GENOMIC DNA]</scope>
    <source>
        <strain evidence="3">cv. Shenzhen</strain>
        <tissue evidence="2">Stem</tissue>
    </source>
</reference>
<keyword evidence="3" id="KW-1185">Reference proteome</keyword>
<evidence type="ECO:0000313" key="3">
    <source>
        <dbReference type="Proteomes" id="UP000236161"/>
    </source>
</evidence>
<gene>
    <name evidence="2" type="ORF">AXF42_Ash003040</name>
</gene>
<dbReference type="OrthoDB" id="786475at2759"/>
<dbReference type="InterPro" id="IPR036875">
    <property type="entry name" value="Znf_CCHC_sf"/>
</dbReference>
<dbReference type="GO" id="GO:0016787">
    <property type="term" value="F:hydrolase activity"/>
    <property type="evidence" value="ECO:0007669"/>
    <property type="project" value="UniProtKB-KW"/>
</dbReference>
<dbReference type="Pfam" id="PF14223">
    <property type="entry name" value="Retrotran_gag_2"/>
    <property type="match status" value="1"/>
</dbReference>
<feature type="region of interest" description="Disordered" evidence="1">
    <location>
        <begin position="81"/>
        <end position="124"/>
    </location>
</feature>
<sequence length="233" mass="26143">MIKQGDSSIDDYMQSVKNIINNLGAIGHSVTEPDILMHILAGLNATYDSLVPTITIRVDDFSVEEVHGILSSHERLLQLKSTQSTDTSFPSINTAGRSHSSSSSFNRGGRGGRGGRGRGRSRGKGRCQICLMPGHYAHECYKRFDQRFIGGLNSMNRDGSYAATQPLTSHGTTHARAYHSAITQGDNRRKKGTFPPFFFFFPLYQKWLNNYGELIYLPLFKYYAEKFIINFKC</sequence>
<feature type="compositionally biased region" description="Polar residues" evidence="1">
    <location>
        <begin position="81"/>
        <end position="95"/>
    </location>
</feature>
<organism evidence="2 3">
    <name type="scientific">Apostasia shenzhenica</name>
    <dbReference type="NCBI Taxonomy" id="1088818"/>
    <lineage>
        <taxon>Eukaryota</taxon>
        <taxon>Viridiplantae</taxon>
        <taxon>Streptophyta</taxon>
        <taxon>Embryophyta</taxon>
        <taxon>Tracheophyta</taxon>
        <taxon>Spermatophyta</taxon>
        <taxon>Magnoliopsida</taxon>
        <taxon>Liliopsida</taxon>
        <taxon>Asparagales</taxon>
        <taxon>Orchidaceae</taxon>
        <taxon>Apostasioideae</taxon>
        <taxon>Apostasia</taxon>
    </lineage>
</organism>
<dbReference type="PANTHER" id="PTHR47481:SF22">
    <property type="entry name" value="RETROTRANSPOSON GAG DOMAIN-CONTAINING PROTEIN"/>
    <property type="match status" value="1"/>
</dbReference>
<name>A0A2I0A7Y7_9ASPA</name>
<protein>
    <submittedName>
        <fullName evidence="2">Retrovirus-related Pol polyprotein from transposon TNT 1-94</fullName>
        <ecNumber evidence="2">3.1.13.-</ecNumber>
    </submittedName>
</protein>
<dbReference type="GO" id="GO:0008270">
    <property type="term" value="F:zinc ion binding"/>
    <property type="evidence" value="ECO:0007669"/>
    <property type="project" value="InterPro"/>
</dbReference>
<dbReference type="GO" id="GO:0003676">
    <property type="term" value="F:nucleic acid binding"/>
    <property type="evidence" value="ECO:0007669"/>
    <property type="project" value="InterPro"/>
</dbReference>
<evidence type="ECO:0000256" key="1">
    <source>
        <dbReference type="SAM" id="MobiDB-lite"/>
    </source>
</evidence>
<keyword evidence="2" id="KW-0378">Hydrolase</keyword>
<dbReference type="PANTHER" id="PTHR47481">
    <property type="match status" value="1"/>
</dbReference>
<dbReference type="Proteomes" id="UP000236161">
    <property type="component" value="Unassembled WGS sequence"/>
</dbReference>
<feature type="compositionally biased region" description="Low complexity" evidence="1">
    <location>
        <begin position="96"/>
        <end position="107"/>
    </location>
</feature>
<dbReference type="EC" id="3.1.13.-" evidence="2"/>
<evidence type="ECO:0000313" key="2">
    <source>
        <dbReference type="EMBL" id="PKA51673.1"/>
    </source>
</evidence>
<dbReference type="EMBL" id="KZ452013">
    <property type="protein sequence ID" value="PKA51673.1"/>
    <property type="molecule type" value="Genomic_DNA"/>
</dbReference>
<proteinExistence type="predicted"/>
<dbReference type="SUPFAM" id="SSF57756">
    <property type="entry name" value="Retrovirus zinc finger-like domains"/>
    <property type="match status" value="1"/>
</dbReference>
<accession>A0A2I0A7Y7</accession>
<dbReference type="AlphaFoldDB" id="A0A2I0A7Y7"/>
<feature type="compositionally biased region" description="Basic residues" evidence="1">
    <location>
        <begin position="113"/>
        <end position="124"/>
    </location>
</feature>